<dbReference type="PANTHER" id="PTHR23407:SF1">
    <property type="entry name" value="5-FORMYLTETRAHYDROFOLATE CYCLO-LIGASE"/>
    <property type="match status" value="1"/>
</dbReference>
<evidence type="ECO:0000256" key="2">
    <source>
        <dbReference type="ARBA" id="ARBA00022741"/>
    </source>
</evidence>
<feature type="binding site" evidence="4">
    <location>
        <begin position="132"/>
        <end position="140"/>
    </location>
    <ligand>
        <name>ATP</name>
        <dbReference type="ChEBI" id="CHEBI:30616"/>
    </ligand>
</feature>
<dbReference type="EC" id="6.3.3.2" evidence="5"/>
<dbReference type="InterPro" id="IPR002698">
    <property type="entry name" value="FTHF_cligase"/>
</dbReference>
<dbReference type="NCBIfam" id="TIGR02727">
    <property type="entry name" value="MTHFS_bact"/>
    <property type="match status" value="1"/>
</dbReference>
<evidence type="ECO:0000256" key="1">
    <source>
        <dbReference type="ARBA" id="ARBA00010638"/>
    </source>
</evidence>
<comment type="caution">
    <text evidence="6">The sequence shown here is derived from an EMBL/GenBank/DDBJ whole genome shotgun (WGS) entry which is preliminary data.</text>
</comment>
<dbReference type="PANTHER" id="PTHR23407">
    <property type="entry name" value="ATPASE INHIBITOR/5-FORMYLTETRAHYDROFOLATE CYCLO-LIGASE"/>
    <property type="match status" value="1"/>
</dbReference>
<dbReference type="Pfam" id="PF01812">
    <property type="entry name" value="5-FTHF_cyc-lig"/>
    <property type="match status" value="1"/>
</dbReference>
<comment type="similarity">
    <text evidence="1 5">Belongs to the 5-formyltetrahydrofolate cyclo-ligase family.</text>
</comment>
<dbReference type="GO" id="GO:0005524">
    <property type="term" value="F:ATP binding"/>
    <property type="evidence" value="ECO:0007669"/>
    <property type="project" value="UniProtKB-KW"/>
</dbReference>
<dbReference type="GO" id="GO:0009396">
    <property type="term" value="P:folic acid-containing compound biosynthetic process"/>
    <property type="evidence" value="ECO:0007669"/>
    <property type="project" value="TreeGrafter"/>
</dbReference>
<keyword evidence="5" id="KW-0460">Magnesium</keyword>
<sequence length="187" mass="21374">MKKTLRKQMLDELSEMNPDTYRSLCGRIHKQLFESSCWKDSKTIGITISRGMEVDTNRIIEKALQMNKRVAIPRCLPKTREMEFRTYTSEDQLEVVYYGLKEPAVSKTSLVTPDEMDLLFVPGVCFSKLGYRIGYGGGYYDRYLPSFGGMTVSLAFSEQILPDLPAEHHDIPVRKIITEDEVIMTSG</sequence>
<dbReference type="Gene3D" id="3.40.50.10420">
    <property type="entry name" value="NagB/RpiA/CoA transferase-like"/>
    <property type="match status" value="1"/>
</dbReference>
<keyword evidence="7" id="KW-1185">Reference proteome</keyword>
<gene>
    <name evidence="6" type="ORF">GS18_0211325</name>
</gene>
<comment type="catalytic activity">
    <reaction evidence="5">
        <text>(6S)-5-formyl-5,6,7,8-tetrahydrofolate + ATP = (6R)-5,10-methenyltetrahydrofolate + ADP + phosphate</text>
        <dbReference type="Rhea" id="RHEA:10488"/>
        <dbReference type="ChEBI" id="CHEBI:30616"/>
        <dbReference type="ChEBI" id="CHEBI:43474"/>
        <dbReference type="ChEBI" id="CHEBI:57455"/>
        <dbReference type="ChEBI" id="CHEBI:57457"/>
        <dbReference type="ChEBI" id="CHEBI:456216"/>
        <dbReference type="EC" id="6.3.3.2"/>
    </reaction>
</comment>
<comment type="cofactor">
    <cofactor evidence="5">
        <name>Mg(2+)</name>
        <dbReference type="ChEBI" id="CHEBI:18420"/>
    </cofactor>
</comment>
<evidence type="ECO:0000313" key="6">
    <source>
        <dbReference type="EMBL" id="KEZ51706.1"/>
    </source>
</evidence>
<protein>
    <recommendedName>
        <fullName evidence="5">5-formyltetrahydrofolate cyclo-ligase</fullName>
        <ecNumber evidence="5">6.3.3.2</ecNumber>
    </recommendedName>
</protein>
<dbReference type="InterPro" id="IPR024185">
    <property type="entry name" value="FTHF_cligase-like_sf"/>
</dbReference>
<dbReference type="Proteomes" id="UP000028549">
    <property type="component" value="Unassembled WGS sequence"/>
</dbReference>
<evidence type="ECO:0000256" key="5">
    <source>
        <dbReference type="RuleBase" id="RU361279"/>
    </source>
</evidence>
<evidence type="ECO:0000313" key="7">
    <source>
        <dbReference type="Proteomes" id="UP000028549"/>
    </source>
</evidence>
<name>A0A084GWJ4_METID</name>
<evidence type="ECO:0000256" key="4">
    <source>
        <dbReference type="PIRSR" id="PIRSR006806-1"/>
    </source>
</evidence>
<dbReference type="EMBL" id="JNVC02000005">
    <property type="protein sequence ID" value="KEZ51706.1"/>
    <property type="molecule type" value="Genomic_DNA"/>
</dbReference>
<keyword evidence="3 4" id="KW-0067">ATP-binding</keyword>
<evidence type="ECO:0000256" key="3">
    <source>
        <dbReference type="ARBA" id="ARBA00022840"/>
    </source>
</evidence>
<dbReference type="SUPFAM" id="SSF100950">
    <property type="entry name" value="NagB/RpiA/CoA transferase-like"/>
    <property type="match status" value="1"/>
</dbReference>
<dbReference type="PIRSF" id="PIRSF006806">
    <property type="entry name" value="FTHF_cligase"/>
    <property type="match status" value="1"/>
</dbReference>
<dbReference type="GO" id="GO:0046872">
    <property type="term" value="F:metal ion binding"/>
    <property type="evidence" value="ECO:0007669"/>
    <property type="project" value="UniProtKB-KW"/>
</dbReference>
<dbReference type="GO" id="GO:0035999">
    <property type="term" value="P:tetrahydrofolate interconversion"/>
    <property type="evidence" value="ECO:0007669"/>
    <property type="project" value="TreeGrafter"/>
</dbReference>
<feature type="binding site" evidence="4">
    <location>
        <position position="48"/>
    </location>
    <ligand>
        <name>substrate</name>
    </ligand>
</feature>
<dbReference type="STRING" id="246786.GS18_0211325"/>
<keyword evidence="5" id="KW-0479">Metal-binding</keyword>
<organism evidence="6 7">
    <name type="scientific">Metabacillus indicus</name>
    <name type="common">Bacillus indicus</name>
    <dbReference type="NCBI Taxonomy" id="246786"/>
    <lineage>
        <taxon>Bacteria</taxon>
        <taxon>Bacillati</taxon>
        <taxon>Bacillota</taxon>
        <taxon>Bacilli</taxon>
        <taxon>Bacillales</taxon>
        <taxon>Bacillaceae</taxon>
        <taxon>Metabacillus</taxon>
    </lineage>
</organism>
<reference evidence="6 7" key="1">
    <citation type="journal article" date="2005" name="Int. J. Syst. Evol. Microbiol.">
        <title>Bacillus cibi sp. nov., isolated from jeotgal, a traditional Korean fermented seafood.</title>
        <authorList>
            <person name="Yoon J.H."/>
            <person name="Lee C.H."/>
            <person name="Oh T.K."/>
        </authorList>
    </citation>
    <scope>NUCLEOTIDE SEQUENCE [LARGE SCALE GENOMIC DNA]</scope>
    <source>
        <strain evidence="6 7">DSM 16189</strain>
    </source>
</reference>
<dbReference type="InterPro" id="IPR037171">
    <property type="entry name" value="NagB/RpiA_transferase-like"/>
</dbReference>
<proteinExistence type="inferred from homology"/>
<feature type="binding site" evidence="4">
    <location>
        <begin position="2"/>
        <end position="6"/>
    </location>
    <ligand>
        <name>ATP</name>
        <dbReference type="ChEBI" id="CHEBI:30616"/>
    </ligand>
</feature>
<dbReference type="AlphaFoldDB" id="A0A084GWJ4"/>
<dbReference type="GO" id="GO:0030272">
    <property type="term" value="F:5-formyltetrahydrofolate cyclo-ligase activity"/>
    <property type="evidence" value="ECO:0007669"/>
    <property type="project" value="UniProtKB-EC"/>
</dbReference>
<accession>A0A084GWJ4</accession>
<keyword evidence="2 4" id="KW-0547">Nucleotide-binding</keyword>
<feature type="binding site" evidence="4">
    <location>
        <position position="53"/>
    </location>
    <ligand>
        <name>substrate</name>
    </ligand>
</feature>